<reference evidence="2" key="1">
    <citation type="submission" date="2021-12" db="EMBL/GenBank/DDBJ databases">
        <authorList>
            <person name="Ulrich A."/>
        </authorList>
    </citation>
    <scope>NUCLEOTIDE SEQUENCE</scope>
    <source>
        <strain evidence="2">A1P009</strain>
    </source>
</reference>
<comment type="caution">
    <text evidence="2">The sequence shown here is derived from an EMBL/GenBank/DDBJ whole genome shotgun (WGS) entry which is preliminary data.</text>
</comment>
<proteinExistence type="predicted"/>
<organism evidence="2 3">
    <name type="scientific">Luteimonas fraxinea</name>
    <dbReference type="NCBI Taxonomy" id="2901869"/>
    <lineage>
        <taxon>Bacteria</taxon>
        <taxon>Pseudomonadati</taxon>
        <taxon>Pseudomonadota</taxon>
        <taxon>Gammaproteobacteria</taxon>
        <taxon>Lysobacterales</taxon>
        <taxon>Lysobacteraceae</taxon>
        <taxon>Luteimonas</taxon>
    </lineage>
</organism>
<evidence type="ECO:0000259" key="1">
    <source>
        <dbReference type="Pfam" id="PF01833"/>
    </source>
</evidence>
<dbReference type="Pfam" id="PF05593">
    <property type="entry name" value="RHS_repeat"/>
    <property type="match status" value="1"/>
</dbReference>
<dbReference type="Pfam" id="PF01833">
    <property type="entry name" value="TIG"/>
    <property type="match status" value="1"/>
</dbReference>
<dbReference type="InterPro" id="IPR031325">
    <property type="entry name" value="RHS_repeat"/>
</dbReference>
<gene>
    <name evidence="2" type="ORF">LTT95_06095</name>
</gene>
<reference evidence="2" key="2">
    <citation type="journal article" date="2022" name="Syst. Appl. Microbiol.">
        <title>Physiological and genomic characterisation of Luteimonas fraxinea sp. nov., a bacterial species associated with trees tolerant to ash dieback.</title>
        <authorList>
            <person name="Ulrich K."/>
            <person name="Becker R."/>
            <person name="Behrendt U."/>
            <person name="Kube M."/>
            <person name="Schneck V."/>
            <person name="Ulrich A."/>
        </authorList>
    </citation>
    <scope>NUCLEOTIDE SEQUENCE</scope>
    <source>
        <strain evidence="2">A1P009</strain>
    </source>
</reference>
<dbReference type="EMBL" id="JAJQKU010000002">
    <property type="protein sequence ID" value="MCD9096509.1"/>
    <property type="molecule type" value="Genomic_DNA"/>
</dbReference>
<feature type="domain" description="IPT/TIG" evidence="1">
    <location>
        <begin position="61"/>
        <end position="125"/>
    </location>
</feature>
<protein>
    <submittedName>
        <fullName evidence="2">IPT/TIG domain-containing protein</fullName>
    </submittedName>
</protein>
<dbReference type="InterPro" id="IPR014756">
    <property type="entry name" value="Ig_E-set"/>
</dbReference>
<dbReference type="Proteomes" id="UP001430360">
    <property type="component" value="Unassembled WGS sequence"/>
</dbReference>
<dbReference type="NCBIfam" id="TIGR01643">
    <property type="entry name" value="YD_repeat_2x"/>
    <property type="match status" value="1"/>
</dbReference>
<sequence length="544" mass="56424">MCAFALLASATLFAATYIYDGNGRLVGVANDVGASAQYVYDDMGNLVETRRFGPTDLALFSFSPSKGAPGTRVRVQGHGFDPQVAGNDLRFNGTPASILSATPQALIAIVPDGATTGPLTLHSQGRTAVSASPFVIDASLRPPAIHNVSPLIASQGTTVTVSGEWFRPVPAQTTATLGLRPVPPASITDTEIQFPIPTNAASGKVGVRTPLGTALSAQDIIVVPAPIDPSTVRQAKRIVVDGPSDSFETASTSEYAAALFDANAGDYLSANFADLTASISYTLYSPSNQQVASGTISPSNRTILFPRLSSSGTHLLMMRPTAGSAAWTLNVERAKTVGINSDSQDLAAGSAQQLRLTIPATAGDRLGLGISDLAVSSGSFVSVQVLGPTGAHVTSVTCYQAQGGCGLNISAGTTGTYSVVVTPQSSTQTMSFRTTVSSDVVGELVRDSAMALTLPRRGQNARLAFNATAGETLALQVAGQMTVPVNRNSYYYVYRPNGSLLTSMQTSSGSTLNLPNLPETGQYLVFVDPNFGETSTSALTLIKK</sequence>
<dbReference type="InterPro" id="IPR002909">
    <property type="entry name" value="IPT_dom"/>
</dbReference>
<dbReference type="Gene3D" id="2.60.40.10">
    <property type="entry name" value="Immunoglobulins"/>
    <property type="match status" value="2"/>
</dbReference>
<name>A0ABS8UBS8_9GAMM</name>
<dbReference type="RefSeq" id="WP_232135205.1">
    <property type="nucleotide sequence ID" value="NZ_JAJQKU010000002.1"/>
</dbReference>
<dbReference type="InterPro" id="IPR006530">
    <property type="entry name" value="YD"/>
</dbReference>
<dbReference type="InterPro" id="IPR013783">
    <property type="entry name" value="Ig-like_fold"/>
</dbReference>
<evidence type="ECO:0000313" key="3">
    <source>
        <dbReference type="Proteomes" id="UP001430360"/>
    </source>
</evidence>
<dbReference type="Gene3D" id="2.60.120.380">
    <property type="match status" value="1"/>
</dbReference>
<accession>A0ABS8UBS8</accession>
<dbReference type="SUPFAM" id="SSF81296">
    <property type="entry name" value="E set domains"/>
    <property type="match status" value="2"/>
</dbReference>
<keyword evidence="3" id="KW-1185">Reference proteome</keyword>
<evidence type="ECO:0000313" key="2">
    <source>
        <dbReference type="EMBL" id="MCD9096509.1"/>
    </source>
</evidence>